<dbReference type="Gene3D" id="3.40.50.720">
    <property type="entry name" value="NAD(P)-binding Rossmann-like Domain"/>
    <property type="match status" value="1"/>
</dbReference>
<evidence type="ECO:0000256" key="1">
    <source>
        <dbReference type="ARBA" id="ARBA00006484"/>
    </source>
</evidence>
<sequence length="305" mass="33284">MSGASVPAAHAAPLYGRIDGHTSRKDGILFLKRRLFMQRALFVTGGTVGTGLATAKKFASEGYAVFITSRNAERAEQAAAEVHEEFGVFTKGYALDIRDEERVKEIFRDIDATDCFVETVVLNSADMGFGKDPAKGQDFFTVSVEEFGRVFETNLVWNFTIIRQAVIRMRERGKGAIVFISSNTAYRAIPGRIAYSASKGGINAMSRALAIDLGQFGIRSNVVLPGTIKTARWTAMGDKQIVNGLLTPIGDISDFEDIANAAWYLGSDLSKNVTGTEITVDGGMSVQLFPQKLKEWKEQAMGTKQ</sequence>
<dbReference type="InterPro" id="IPR020904">
    <property type="entry name" value="Sc_DH/Rdtase_CS"/>
</dbReference>
<dbReference type="FunFam" id="3.40.50.720:FF:000084">
    <property type="entry name" value="Short-chain dehydrogenase reductase"/>
    <property type="match status" value="1"/>
</dbReference>
<dbReference type="InterPro" id="IPR002347">
    <property type="entry name" value="SDR_fam"/>
</dbReference>
<protein>
    <submittedName>
        <fullName evidence="3">Uncharacterized protein</fullName>
    </submittedName>
</protein>
<proteinExistence type="inferred from homology"/>
<dbReference type="InterPro" id="IPR036291">
    <property type="entry name" value="NAD(P)-bd_dom_sf"/>
</dbReference>
<dbReference type="EMBL" id="KF540250">
    <property type="protein sequence ID" value="AIF26888.1"/>
    <property type="molecule type" value="Genomic_DNA"/>
</dbReference>
<reference evidence="3" key="1">
    <citation type="submission" date="2013-08" db="EMBL/GenBank/DDBJ databases">
        <title>Comparison of modified E. coli strains.</title>
        <authorList>
            <person name="Juergensen J."/>
            <person name="Bonge A."/>
            <person name="Streit W.R."/>
        </authorList>
    </citation>
    <scope>NUCLEOTIDE SEQUENCE</scope>
</reference>
<accession>A0A0H3UA97</accession>
<evidence type="ECO:0000256" key="2">
    <source>
        <dbReference type="ARBA" id="ARBA00023002"/>
    </source>
</evidence>
<dbReference type="CDD" id="cd05233">
    <property type="entry name" value="SDR_c"/>
    <property type="match status" value="1"/>
</dbReference>
<dbReference type="PANTHER" id="PTHR43477:SF1">
    <property type="entry name" value="DIHYDROANTICAPSIN 7-DEHYDROGENASE"/>
    <property type="match status" value="1"/>
</dbReference>
<comment type="similarity">
    <text evidence="1">Belongs to the short-chain dehydrogenases/reductases (SDR) family.</text>
</comment>
<dbReference type="AlphaFoldDB" id="A0A0H3UA97"/>
<dbReference type="SUPFAM" id="SSF51735">
    <property type="entry name" value="NAD(P)-binding Rossmann-fold domains"/>
    <property type="match status" value="1"/>
</dbReference>
<dbReference type="PANTHER" id="PTHR43477">
    <property type="entry name" value="DIHYDROANTICAPSIN 7-DEHYDROGENASE"/>
    <property type="match status" value="1"/>
</dbReference>
<keyword evidence="2" id="KW-0560">Oxidoreductase</keyword>
<dbReference type="GO" id="GO:0016491">
    <property type="term" value="F:oxidoreductase activity"/>
    <property type="evidence" value="ECO:0007669"/>
    <property type="project" value="UniProtKB-KW"/>
</dbReference>
<evidence type="ECO:0000313" key="3">
    <source>
        <dbReference type="EMBL" id="AIF26888.1"/>
    </source>
</evidence>
<dbReference type="Pfam" id="PF13561">
    <property type="entry name" value="adh_short_C2"/>
    <property type="match status" value="1"/>
</dbReference>
<dbReference type="PRINTS" id="PR00081">
    <property type="entry name" value="GDHRDH"/>
</dbReference>
<dbReference type="InterPro" id="IPR051122">
    <property type="entry name" value="SDR_DHRS6-like"/>
</dbReference>
<organism evidence="3">
    <name type="scientific">uncultured bacterium fosmid pJB148G3</name>
    <dbReference type="NCBI Taxonomy" id="1478052"/>
    <lineage>
        <taxon>Bacteria</taxon>
        <taxon>environmental samples</taxon>
    </lineage>
</organism>
<dbReference type="PROSITE" id="PS00061">
    <property type="entry name" value="ADH_SHORT"/>
    <property type="match status" value="1"/>
</dbReference>
<name>A0A0H3UA97_9BACT</name>